<reference evidence="2 3" key="1">
    <citation type="journal article" date="2016" name="Nat. Commun.">
        <title>Thousands of microbial genomes shed light on interconnected biogeochemical processes in an aquifer system.</title>
        <authorList>
            <person name="Anantharaman K."/>
            <person name="Brown C.T."/>
            <person name="Hug L.A."/>
            <person name="Sharon I."/>
            <person name="Castelle C.J."/>
            <person name="Probst A.J."/>
            <person name="Thomas B.C."/>
            <person name="Singh A."/>
            <person name="Wilkins M.J."/>
            <person name="Karaoz U."/>
            <person name="Brodie E.L."/>
            <person name="Williams K.H."/>
            <person name="Hubbard S.S."/>
            <person name="Banfield J.F."/>
        </authorList>
    </citation>
    <scope>NUCLEOTIDE SEQUENCE [LARGE SCALE GENOMIC DNA]</scope>
</reference>
<dbReference type="InterPro" id="IPR036388">
    <property type="entry name" value="WH-like_DNA-bd_sf"/>
</dbReference>
<dbReference type="PANTHER" id="PTHR34293">
    <property type="entry name" value="HTH-TYPE TRANSCRIPTIONAL REGULATOR TRMBL2"/>
    <property type="match status" value="1"/>
</dbReference>
<dbReference type="SUPFAM" id="SSF46785">
    <property type="entry name" value="Winged helix' DNA-binding domain"/>
    <property type="match status" value="1"/>
</dbReference>
<accession>A0A1G2MHN6</accession>
<dbReference type="Pfam" id="PF01978">
    <property type="entry name" value="TrmB"/>
    <property type="match status" value="1"/>
</dbReference>
<dbReference type="AlphaFoldDB" id="A0A1G2MHN6"/>
<dbReference type="Proteomes" id="UP000177130">
    <property type="component" value="Unassembled WGS sequence"/>
</dbReference>
<dbReference type="InterPro" id="IPR002831">
    <property type="entry name" value="Tscrpt_reg_TrmB_N"/>
</dbReference>
<evidence type="ECO:0000313" key="3">
    <source>
        <dbReference type="Proteomes" id="UP000177130"/>
    </source>
</evidence>
<name>A0A1G2MHN6_9BACT</name>
<dbReference type="InterPro" id="IPR051797">
    <property type="entry name" value="TrmB-like"/>
</dbReference>
<gene>
    <name evidence="2" type="ORF">A3C72_03700</name>
</gene>
<dbReference type="EMBL" id="MHRK01000033">
    <property type="protein sequence ID" value="OHA23440.1"/>
    <property type="molecule type" value="Genomic_DNA"/>
</dbReference>
<dbReference type="STRING" id="1802306.A3C72_03700"/>
<proteinExistence type="predicted"/>
<dbReference type="Gene3D" id="1.10.10.10">
    <property type="entry name" value="Winged helix-like DNA-binding domain superfamily/Winged helix DNA-binding domain"/>
    <property type="match status" value="1"/>
</dbReference>
<feature type="domain" description="Transcription regulator TrmB N-terminal" evidence="1">
    <location>
        <begin position="10"/>
        <end position="67"/>
    </location>
</feature>
<evidence type="ECO:0000259" key="1">
    <source>
        <dbReference type="Pfam" id="PF01978"/>
    </source>
</evidence>
<protein>
    <recommendedName>
        <fullName evidence="1">Transcription regulator TrmB N-terminal domain-containing protein</fullName>
    </recommendedName>
</protein>
<organism evidence="2 3">
    <name type="scientific">Candidatus Taylorbacteria bacterium RIFCSPHIGHO2_02_FULL_43_32b</name>
    <dbReference type="NCBI Taxonomy" id="1802306"/>
    <lineage>
        <taxon>Bacteria</taxon>
        <taxon>Candidatus Tayloriibacteriota</taxon>
    </lineage>
</organism>
<evidence type="ECO:0000313" key="2">
    <source>
        <dbReference type="EMBL" id="OHA23440.1"/>
    </source>
</evidence>
<dbReference type="PANTHER" id="PTHR34293:SF1">
    <property type="entry name" value="HTH-TYPE TRANSCRIPTIONAL REGULATOR TRMBL2"/>
    <property type="match status" value="1"/>
</dbReference>
<dbReference type="InterPro" id="IPR036390">
    <property type="entry name" value="WH_DNA-bd_sf"/>
</dbReference>
<comment type="caution">
    <text evidence="2">The sequence shown here is derived from an EMBL/GenBank/DDBJ whole genome shotgun (WGS) entry which is preliminary data.</text>
</comment>
<sequence>MDNKEIIESLEEYGFTRNESQIYVFLLKQIEATAFEISKSTRIPRATVYVTLESLTKQGFVSQSRKNNVANFSPESPNRLLHLLRKKEGIVQDIMPQIRALTSRPLDAPVAKLFVGLEGVKTGLENILETLRDQKIKRIYATSQPDLMEYLPKYFPSWLKDREKLGVYTELILPYHAADYLKSNELREVRFLPDKFPFTSSVTIYGNKMAFFSLSERDAYCVVIESNSISEMFRQFFLFAWEMLGGSGRAK</sequence>